<dbReference type="InterPro" id="IPR015940">
    <property type="entry name" value="UBA"/>
</dbReference>
<accession>B8BTI6</accession>
<dbReference type="InParanoid" id="B8BTI6"/>
<proteinExistence type="predicted"/>
<dbReference type="HOGENOM" id="CLU_1028406_0_0_1"/>
<dbReference type="eggNOG" id="ENOG502TM71">
    <property type="taxonomic scope" value="Eukaryota"/>
</dbReference>
<gene>
    <name evidence="2" type="ORF">THAPSDRAFT_2150</name>
</gene>
<evidence type="ECO:0000313" key="2">
    <source>
        <dbReference type="EMBL" id="EED95100.1"/>
    </source>
</evidence>
<evidence type="ECO:0000313" key="3">
    <source>
        <dbReference type="Proteomes" id="UP000001449"/>
    </source>
</evidence>
<dbReference type="InterPro" id="IPR009060">
    <property type="entry name" value="UBA-like_sf"/>
</dbReference>
<keyword evidence="3" id="KW-1185">Reference proteome</keyword>
<dbReference type="RefSeq" id="XP_002287657.1">
    <property type="nucleotide sequence ID" value="XM_002287621.1"/>
</dbReference>
<organism evidence="2 3">
    <name type="scientific">Thalassiosira pseudonana</name>
    <name type="common">Marine diatom</name>
    <name type="synonym">Cyclotella nana</name>
    <dbReference type="NCBI Taxonomy" id="35128"/>
    <lineage>
        <taxon>Eukaryota</taxon>
        <taxon>Sar</taxon>
        <taxon>Stramenopiles</taxon>
        <taxon>Ochrophyta</taxon>
        <taxon>Bacillariophyta</taxon>
        <taxon>Coscinodiscophyceae</taxon>
        <taxon>Thalassiosirophycidae</taxon>
        <taxon>Thalassiosirales</taxon>
        <taxon>Thalassiosiraceae</taxon>
        <taxon>Thalassiosira</taxon>
    </lineage>
</organism>
<protein>
    <recommendedName>
        <fullName evidence="1">UBA domain-containing protein</fullName>
    </recommendedName>
</protein>
<dbReference type="SUPFAM" id="SSF46934">
    <property type="entry name" value="UBA-like"/>
    <property type="match status" value="1"/>
</dbReference>
<dbReference type="KEGG" id="tps:THAPSDRAFT_2150"/>
<dbReference type="PaxDb" id="35128-Thaps2150"/>
<name>B8BTI6_THAPS</name>
<dbReference type="OMA" id="MAMMYNS"/>
<dbReference type="Proteomes" id="UP000001449">
    <property type="component" value="Chromosome 2"/>
</dbReference>
<dbReference type="Gene3D" id="1.10.8.10">
    <property type="entry name" value="DNA helicase RuvA subunit, C-terminal domain"/>
    <property type="match status" value="1"/>
</dbReference>
<sequence>MLFSMGFNHEQALQALDDSGGNVERALDSLLGGGDEGLSGAGGAPLPFAGIITHGDVRAVHSEISQYNDPMGRSACTSIALTMALKVLSQLHACDSAVPPDEFVDASFLSTSIQEGIQLFSKLRNNSGVEHLSVEEVLGAHNKSFASLSMLGNSPRQGILDSTNDLSPMGLEAVLSQCQAEATNSNSFSAIVLTKPPETVLVVLPPASSNSQTYALLDSHPRPNQLPPHNPAGSYVLFHPNLQSLVQSLKEIFPATNLGSDVPEIMAMMYNSFDVYTFQHR</sequence>
<reference evidence="2 3" key="1">
    <citation type="journal article" date="2004" name="Science">
        <title>The genome of the diatom Thalassiosira pseudonana: ecology, evolution, and metabolism.</title>
        <authorList>
            <person name="Armbrust E.V."/>
            <person name="Berges J.A."/>
            <person name="Bowler C."/>
            <person name="Green B.R."/>
            <person name="Martinez D."/>
            <person name="Putnam N.H."/>
            <person name="Zhou S."/>
            <person name="Allen A.E."/>
            <person name="Apt K.E."/>
            <person name="Bechner M."/>
            <person name="Brzezinski M.A."/>
            <person name="Chaal B.K."/>
            <person name="Chiovitti A."/>
            <person name="Davis A.K."/>
            <person name="Demarest M.S."/>
            <person name="Detter J.C."/>
            <person name="Glavina T."/>
            <person name="Goodstein D."/>
            <person name="Hadi M.Z."/>
            <person name="Hellsten U."/>
            <person name="Hildebrand M."/>
            <person name="Jenkins B.D."/>
            <person name="Jurka J."/>
            <person name="Kapitonov V.V."/>
            <person name="Kroger N."/>
            <person name="Lau W.W."/>
            <person name="Lane T.W."/>
            <person name="Larimer F.W."/>
            <person name="Lippmeier J.C."/>
            <person name="Lucas S."/>
            <person name="Medina M."/>
            <person name="Montsant A."/>
            <person name="Obornik M."/>
            <person name="Parker M.S."/>
            <person name="Palenik B."/>
            <person name="Pazour G.J."/>
            <person name="Richardson P.M."/>
            <person name="Rynearson T.A."/>
            <person name="Saito M.A."/>
            <person name="Schwartz D.C."/>
            <person name="Thamatrakoln K."/>
            <person name="Valentin K."/>
            <person name="Vardi A."/>
            <person name="Wilkerson F.P."/>
            <person name="Rokhsar D.S."/>
        </authorList>
    </citation>
    <scope>NUCLEOTIDE SEQUENCE [LARGE SCALE GENOMIC DNA]</scope>
    <source>
        <strain evidence="2 3">CCMP1335</strain>
    </source>
</reference>
<dbReference type="AlphaFoldDB" id="B8BTI6"/>
<reference evidence="2 3" key="2">
    <citation type="journal article" date="2008" name="Nature">
        <title>The Phaeodactylum genome reveals the evolutionary history of diatom genomes.</title>
        <authorList>
            <person name="Bowler C."/>
            <person name="Allen A.E."/>
            <person name="Badger J.H."/>
            <person name="Grimwood J."/>
            <person name="Jabbari K."/>
            <person name="Kuo A."/>
            <person name="Maheswari U."/>
            <person name="Martens C."/>
            <person name="Maumus F."/>
            <person name="Otillar R.P."/>
            <person name="Rayko E."/>
            <person name="Salamov A."/>
            <person name="Vandepoele K."/>
            <person name="Beszteri B."/>
            <person name="Gruber A."/>
            <person name="Heijde M."/>
            <person name="Katinka M."/>
            <person name="Mock T."/>
            <person name="Valentin K."/>
            <person name="Verret F."/>
            <person name="Berges J.A."/>
            <person name="Brownlee C."/>
            <person name="Cadoret J.P."/>
            <person name="Chiovitti A."/>
            <person name="Choi C.J."/>
            <person name="Coesel S."/>
            <person name="De Martino A."/>
            <person name="Detter J.C."/>
            <person name="Durkin C."/>
            <person name="Falciatore A."/>
            <person name="Fournet J."/>
            <person name="Haruta M."/>
            <person name="Huysman M.J."/>
            <person name="Jenkins B.D."/>
            <person name="Jiroutova K."/>
            <person name="Jorgensen R.E."/>
            <person name="Joubert Y."/>
            <person name="Kaplan A."/>
            <person name="Kroger N."/>
            <person name="Kroth P.G."/>
            <person name="La Roche J."/>
            <person name="Lindquist E."/>
            <person name="Lommer M."/>
            <person name="Martin-Jezequel V."/>
            <person name="Lopez P.J."/>
            <person name="Lucas S."/>
            <person name="Mangogna M."/>
            <person name="McGinnis K."/>
            <person name="Medlin L.K."/>
            <person name="Montsant A."/>
            <person name="Oudot-Le Secq M.P."/>
            <person name="Napoli C."/>
            <person name="Obornik M."/>
            <person name="Parker M.S."/>
            <person name="Petit J.L."/>
            <person name="Porcel B.M."/>
            <person name="Poulsen N."/>
            <person name="Robison M."/>
            <person name="Rychlewski L."/>
            <person name="Rynearson T.A."/>
            <person name="Schmutz J."/>
            <person name="Shapiro H."/>
            <person name="Siaut M."/>
            <person name="Stanley M."/>
            <person name="Sussman M.R."/>
            <person name="Taylor A.R."/>
            <person name="Vardi A."/>
            <person name="von Dassow P."/>
            <person name="Vyverman W."/>
            <person name="Willis A."/>
            <person name="Wyrwicz L.S."/>
            <person name="Rokhsar D.S."/>
            <person name="Weissenbach J."/>
            <person name="Armbrust E.V."/>
            <person name="Green B.R."/>
            <person name="Van de Peer Y."/>
            <person name="Grigoriev I.V."/>
        </authorList>
    </citation>
    <scope>NUCLEOTIDE SEQUENCE [LARGE SCALE GENOMIC DNA]</scope>
    <source>
        <strain evidence="2 3">CCMP1335</strain>
    </source>
</reference>
<dbReference type="EMBL" id="CM000639">
    <property type="protein sequence ID" value="EED95100.1"/>
    <property type="molecule type" value="Genomic_DNA"/>
</dbReference>
<feature type="domain" description="UBA" evidence="1">
    <location>
        <begin position="1"/>
        <end position="33"/>
    </location>
</feature>
<evidence type="ECO:0000259" key="1">
    <source>
        <dbReference type="PROSITE" id="PS50030"/>
    </source>
</evidence>
<dbReference type="GeneID" id="7442218"/>
<dbReference type="PROSITE" id="PS50030">
    <property type="entry name" value="UBA"/>
    <property type="match status" value="1"/>
</dbReference>
<dbReference type="SMART" id="SM00165">
    <property type="entry name" value="UBA"/>
    <property type="match status" value="1"/>
</dbReference>